<gene>
    <name evidence="1" type="ORF">S01H1_65555</name>
</gene>
<sequence length="251" mass="28472">MLPQTGLYRPIVLSEERYNEIEPRLGHLIIQVQCKEYTNTKGVNAYDMESVELKAGYKTKVPINDNGFEYPISYISIDVVKGSGYYAQDFVVDELYYTIDQGNLYFTKSLEEIISESEQYKDFETALNSGLVDSFIYYKVHIYFDIFVPDTTEETHKLALAQATQHLVMDYFNQYTYAEVTAHMISEIAYTETITFWSTIISSAAIYFGSWAVMGTEAFMAKAGVQSVAALIGQGAVKMVTSAIQETFEEI</sequence>
<protein>
    <submittedName>
        <fullName evidence="1">Uncharacterized protein</fullName>
    </submittedName>
</protein>
<accession>X0YMV0</accession>
<reference evidence="1" key="1">
    <citation type="journal article" date="2014" name="Front. Microbiol.">
        <title>High frequency of phylogenetically diverse reductive dehalogenase-homologous genes in deep subseafloor sedimentary metagenomes.</title>
        <authorList>
            <person name="Kawai M."/>
            <person name="Futagami T."/>
            <person name="Toyoda A."/>
            <person name="Takaki Y."/>
            <person name="Nishi S."/>
            <person name="Hori S."/>
            <person name="Arai W."/>
            <person name="Tsubouchi T."/>
            <person name="Morono Y."/>
            <person name="Uchiyama I."/>
            <person name="Ito T."/>
            <person name="Fujiyama A."/>
            <person name="Inagaki F."/>
            <person name="Takami H."/>
        </authorList>
    </citation>
    <scope>NUCLEOTIDE SEQUENCE</scope>
    <source>
        <strain evidence="1">Expedition CK06-06</strain>
    </source>
</reference>
<evidence type="ECO:0000313" key="1">
    <source>
        <dbReference type="EMBL" id="GAG38021.1"/>
    </source>
</evidence>
<name>X0YMV0_9ZZZZ</name>
<comment type="caution">
    <text evidence="1">The sequence shown here is derived from an EMBL/GenBank/DDBJ whole genome shotgun (WGS) entry which is preliminary data.</text>
</comment>
<feature type="non-terminal residue" evidence="1">
    <location>
        <position position="251"/>
    </location>
</feature>
<dbReference type="EMBL" id="BARS01043287">
    <property type="protein sequence ID" value="GAG38021.1"/>
    <property type="molecule type" value="Genomic_DNA"/>
</dbReference>
<organism evidence="1">
    <name type="scientific">marine sediment metagenome</name>
    <dbReference type="NCBI Taxonomy" id="412755"/>
    <lineage>
        <taxon>unclassified sequences</taxon>
        <taxon>metagenomes</taxon>
        <taxon>ecological metagenomes</taxon>
    </lineage>
</organism>
<dbReference type="AlphaFoldDB" id="X0YMV0"/>
<proteinExistence type="predicted"/>